<reference evidence="2 3" key="1">
    <citation type="journal article" date="2008" name="Nature">
        <title>The Phaeodactylum genome reveals the evolutionary history of diatom genomes.</title>
        <authorList>
            <person name="Bowler C."/>
            <person name="Allen A.E."/>
            <person name="Badger J.H."/>
            <person name="Grimwood J."/>
            <person name="Jabbari K."/>
            <person name="Kuo A."/>
            <person name="Maheswari U."/>
            <person name="Martens C."/>
            <person name="Maumus F."/>
            <person name="Otillar R.P."/>
            <person name="Rayko E."/>
            <person name="Salamov A."/>
            <person name="Vandepoele K."/>
            <person name="Beszteri B."/>
            <person name="Gruber A."/>
            <person name="Heijde M."/>
            <person name="Katinka M."/>
            <person name="Mock T."/>
            <person name="Valentin K."/>
            <person name="Verret F."/>
            <person name="Berges J.A."/>
            <person name="Brownlee C."/>
            <person name="Cadoret J.P."/>
            <person name="Chiovitti A."/>
            <person name="Choi C.J."/>
            <person name="Coesel S."/>
            <person name="De Martino A."/>
            <person name="Detter J.C."/>
            <person name="Durkin C."/>
            <person name="Falciatore A."/>
            <person name="Fournet J."/>
            <person name="Haruta M."/>
            <person name="Huysman M.J."/>
            <person name="Jenkins B.D."/>
            <person name="Jiroutova K."/>
            <person name="Jorgensen R.E."/>
            <person name="Joubert Y."/>
            <person name="Kaplan A."/>
            <person name="Kroger N."/>
            <person name="Kroth P.G."/>
            <person name="La Roche J."/>
            <person name="Lindquist E."/>
            <person name="Lommer M."/>
            <person name="Martin-Jezequel V."/>
            <person name="Lopez P.J."/>
            <person name="Lucas S."/>
            <person name="Mangogna M."/>
            <person name="McGinnis K."/>
            <person name="Medlin L.K."/>
            <person name="Montsant A."/>
            <person name="Oudot-Le Secq M.P."/>
            <person name="Napoli C."/>
            <person name="Obornik M."/>
            <person name="Parker M.S."/>
            <person name="Petit J.L."/>
            <person name="Porcel B.M."/>
            <person name="Poulsen N."/>
            <person name="Robison M."/>
            <person name="Rychlewski L."/>
            <person name="Rynearson T.A."/>
            <person name="Schmutz J."/>
            <person name="Shapiro H."/>
            <person name="Siaut M."/>
            <person name="Stanley M."/>
            <person name="Sussman M.R."/>
            <person name="Taylor A.R."/>
            <person name="Vardi A."/>
            <person name="von Dassow P."/>
            <person name="Vyverman W."/>
            <person name="Willis A."/>
            <person name="Wyrwicz L.S."/>
            <person name="Rokhsar D.S."/>
            <person name="Weissenbach J."/>
            <person name="Armbrust E.V."/>
            <person name="Green B.R."/>
            <person name="Van de Peer Y."/>
            <person name="Grigoriev I.V."/>
        </authorList>
    </citation>
    <scope>NUCLEOTIDE SEQUENCE [LARGE SCALE GENOMIC DNA]</scope>
    <source>
        <strain evidence="2 3">CCAP 1055/1</strain>
    </source>
</reference>
<gene>
    <name evidence="2" type="ORF">PHATR_36769</name>
</gene>
<protein>
    <submittedName>
        <fullName evidence="2">Uncharacterized protein</fullName>
    </submittedName>
</protein>
<organism evidence="2 3">
    <name type="scientific">Phaeodactylum tricornutum (strain CCAP 1055/1)</name>
    <dbReference type="NCBI Taxonomy" id="556484"/>
    <lineage>
        <taxon>Eukaryota</taxon>
        <taxon>Sar</taxon>
        <taxon>Stramenopiles</taxon>
        <taxon>Ochrophyta</taxon>
        <taxon>Bacillariophyta</taxon>
        <taxon>Bacillariophyceae</taxon>
        <taxon>Bacillariophycidae</taxon>
        <taxon>Naviculales</taxon>
        <taxon>Phaeodactylaceae</taxon>
        <taxon>Phaeodactylum</taxon>
    </lineage>
</organism>
<sequence>MMKACVLSSVPLILALSFSVGATVQAFFVTPILQQSRLILKNSEKVEVCGFKDCKRAGGGKRLENLINAIVEEKGLSDAISVEGCDCQGECGYGPNVVVDGKLINNVRGREAVLQALGLDDDAEDPDLDDFGEDLDTGGVVLDDLNWRVEKLRLEEQNTQRFLKSKPRFLPYDDCRRWVQAWGQRWETAKDWENWIAMGEKRNSYIPSRPDEYYGTLGQWKGWEHFLGSRKSKDGKNETNNDK</sequence>
<dbReference type="InParanoid" id="B5Y3M5"/>
<feature type="signal peptide" evidence="1">
    <location>
        <begin position="1"/>
        <end position="26"/>
    </location>
</feature>
<evidence type="ECO:0000256" key="1">
    <source>
        <dbReference type="SAM" id="SignalP"/>
    </source>
</evidence>
<accession>B5Y3M5</accession>
<proteinExistence type="predicted"/>
<name>B5Y3M5_PHATC</name>
<dbReference type="InterPro" id="IPR036249">
    <property type="entry name" value="Thioredoxin-like_sf"/>
</dbReference>
<dbReference type="RefSeq" id="XP_002185863.1">
    <property type="nucleotide sequence ID" value="XM_002185827.1"/>
</dbReference>
<evidence type="ECO:0000313" key="3">
    <source>
        <dbReference type="Proteomes" id="UP000000759"/>
    </source>
</evidence>
<dbReference type="CDD" id="cd02980">
    <property type="entry name" value="TRX_Fd_family"/>
    <property type="match status" value="1"/>
</dbReference>
<dbReference type="GeneID" id="7204637"/>
<dbReference type="EMBL" id="CP001141">
    <property type="protein sequence ID" value="ACI65333.1"/>
    <property type="molecule type" value="Genomic_DNA"/>
</dbReference>
<dbReference type="Gene3D" id="3.40.30.10">
    <property type="entry name" value="Glutaredoxin"/>
    <property type="match status" value="1"/>
</dbReference>
<dbReference type="eggNOG" id="ENOG502SDPI">
    <property type="taxonomic scope" value="Eukaryota"/>
</dbReference>
<dbReference type="Proteomes" id="UP000000759">
    <property type="component" value="Chromosome 11"/>
</dbReference>
<dbReference type="AlphaFoldDB" id="B5Y3M5"/>
<dbReference type="OrthoDB" id="41151at2759"/>
<evidence type="ECO:0000313" key="2">
    <source>
        <dbReference type="EMBL" id="ACI65333.1"/>
    </source>
</evidence>
<keyword evidence="3" id="KW-1185">Reference proteome</keyword>
<feature type="chain" id="PRO_5002841119" evidence="1">
    <location>
        <begin position="27"/>
        <end position="243"/>
    </location>
</feature>
<dbReference type="KEGG" id="pti:PHATR_36769"/>
<dbReference type="PaxDb" id="2850-Phatr36769"/>
<dbReference type="SUPFAM" id="SSF52833">
    <property type="entry name" value="Thioredoxin-like"/>
    <property type="match status" value="1"/>
</dbReference>
<reference evidence="3" key="2">
    <citation type="submission" date="2008-08" db="EMBL/GenBank/DDBJ databases">
        <authorList>
            <consortium name="Diatom Consortium"/>
            <person name="Grigoriev I."/>
            <person name="Grimwood J."/>
            <person name="Kuo A."/>
            <person name="Otillar R.P."/>
            <person name="Salamov A."/>
            <person name="Detter J.C."/>
            <person name="Lindquist E."/>
            <person name="Shapiro H."/>
            <person name="Lucas S."/>
            <person name="Glavina del Rio T."/>
            <person name="Pitluck S."/>
            <person name="Rokhsar D."/>
            <person name="Bowler C."/>
        </authorList>
    </citation>
    <scope>GENOME REANNOTATION</scope>
    <source>
        <strain evidence="3">CCAP 1055/1</strain>
    </source>
</reference>
<keyword evidence="1" id="KW-0732">Signal</keyword>